<dbReference type="GO" id="GO:0071470">
    <property type="term" value="P:cellular response to osmotic stress"/>
    <property type="evidence" value="ECO:0007669"/>
    <property type="project" value="InterPro"/>
</dbReference>
<accession>Q87B19</accession>
<evidence type="ECO:0000313" key="13">
    <source>
        <dbReference type="Proteomes" id="UP000002516"/>
    </source>
</evidence>
<protein>
    <recommendedName>
        <fullName evidence="8">Mechanosensing system component YbdG</fullName>
    </recommendedName>
    <alternativeName>
        <fullName evidence="9">Mechanosensitive channel homolog YbdG</fullName>
    </alternativeName>
</protein>
<dbReference type="AlphaFoldDB" id="Q87B19"/>
<dbReference type="GO" id="GO:0005886">
    <property type="term" value="C:plasma membrane"/>
    <property type="evidence" value="ECO:0007669"/>
    <property type="project" value="UniProtKB-SubCell"/>
</dbReference>
<evidence type="ECO:0000256" key="6">
    <source>
        <dbReference type="ARBA" id="ARBA00023016"/>
    </source>
</evidence>
<feature type="transmembrane region" description="Helical" evidence="10">
    <location>
        <begin position="30"/>
        <end position="51"/>
    </location>
</feature>
<reference evidence="12 13" key="1">
    <citation type="journal article" date="2003" name="J. Bacteriol.">
        <title>Comparative analyses of the complete genome sequences of Pierce's disease and citrus variegated chlorosis strains of Xylella fastidiosa.</title>
        <authorList>
            <person name="Van Sluys M.A."/>
            <person name="de Oliveira M.C."/>
            <person name="Monteiro-Vitorello C.B."/>
            <person name="Miyaki C.Y."/>
            <person name="Furlan L.R."/>
            <person name="Camargo L.E."/>
            <person name="da Silva A.C."/>
            <person name="Moon D.H."/>
            <person name="Takita M.A."/>
            <person name="Lemos E.G."/>
            <person name="Machado M.A."/>
            <person name="Ferro M.I."/>
            <person name="da Silva F.R."/>
            <person name="Goldman M.H."/>
            <person name="Goldman G.H."/>
            <person name="Lemos M.V."/>
            <person name="El-Dorry H."/>
            <person name="Tsai S.M."/>
            <person name="Carrer H."/>
            <person name="Carraro D.M."/>
            <person name="de Oliveira R.C."/>
            <person name="Nunes L.R."/>
            <person name="Siqueira W.J."/>
            <person name="Coutinho L.L."/>
            <person name="Kimura E.T."/>
            <person name="Ferro E.S."/>
            <person name="Harakava R."/>
            <person name="Kuramae E.E."/>
            <person name="Marino C.L."/>
            <person name="Giglioti E."/>
            <person name="Abreu I.L."/>
            <person name="Alves L.M."/>
            <person name="do Amaral A.M."/>
            <person name="Baia G.S."/>
            <person name="Blanco S.R."/>
            <person name="Brito M.S."/>
            <person name="Cannavan F.S."/>
            <person name="Celestino A.V."/>
            <person name="da Cunha A.F."/>
            <person name="Fenille R.C."/>
            <person name="Ferro J.A."/>
            <person name="Formighieri E.F."/>
            <person name="Kishi L.T."/>
            <person name="Leoni S.G."/>
            <person name="Oliveira A.R."/>
            <person name="Rosa V.E.Jr."/>
            <person name="Sassaki F.T."/>
            <person name="Sena J.A."/>
            <person name="de Souza A.A."/>
            <person name="Truffi D."/>
            <person name="Tsukumo F."/>
            <person name="Yanai G.M."/>
            <person name="Zaros L.G."/>
            <person name="Civerolo E.L."/>
            <person name="Simpson A.J."/>
            <person name="Almeida N.F.Jr."/>
            <person name="Setubal J.C."/>
            <person name="Kitajima J.P."/>
        </authorList>
    </citation>
    <scope>NUCLEOTIDE SEQUENCE [LARGE SCALE GENOMIC DNA]</scope>
    <source>
        <strain evidence="13">Temecula1 / ATCC 700964</strain>
    </source>
</reference>
<keyword evidence="5 10" id="KW-1133">Transmembrane helix</keyword>
<evidence type="ECO:0000256" key="9">
    <source>
        <dbReference type="ARBA" id="ARBA00093659"/>
    </source>
</evidence>
<proteinExistence type="predicted"/>
<dbReference type="KEGG" id="xft:PD_1641"/>
<feature type="transmembrane region" description="Helical" evidence="10">
    <location>
        <begin position="63"/>
        <end position="84"/>
    </location>
</feature>
<dbReference type="PANTHER" id="PTHR30414">
    <property type="entry name" value="MINICONDUCTANCE MECHANOSENSITIVE CHANNEL YBDG"/>
    <property type="match status" value="1"/>
</dbReference>
<keyword evidence="7 10" id="KW-0472">Membrane</keyword>
<keyword evidence="13" id="KW-1185">Reference proteome</keyword>
<feature type="transmembrane region" description="Helical" evidence="10">
    <location>
        <begin position="118"/>
        <end position="134"/>
    </location>
</feature>
<keyword evidence="6" id="KW-0346">Stress response</keyword>
<evidence type="ECO:0000313" key="12">
    <source>
        <dbReference type="EMBL" id="AAO29481.1"/>
    </source>
</evidence>
<organism evidence="12 13">
    <name type="scientific">Xylella fastidiosa (strain Temecula1 / ATCC 700964)</name>
    <dbReference type="NCBI Taxonomy" id="183190"/>
    <lineage>
        <taxon>Bacteria</taxon>
        <taxon>Pseudomonadati</taxon>
        <taxon>Pseudomonadota</taxon>
        <taxon>Gammaproteobacteria</taxon>
        <taxon>Lysobacterales</taxon>
        <taxon>Lysobacteraceae</taxon>
        <taxon>Xylella</taxon>
    </lineage>
</organism>
<comment type="subcellular location">
    <subcellularLocation>
        <location evidence="1">Cell inner membrane</location>
        <topology evidence="1">Multi-pass membrane protein</topology>
    </subcellularLocation>
</comment>
<name>Q87B19_XYLFT</name>
<feature type="transmembrane region" description="Helical" evidence="10">
    <location>
        <begin position="186"/>
        <end position="207"/>
    </location>
</feature>
<evidence type="ECO:0000256" key="5">
    <source>
        <dbReference type="ARBA" id="ARBA00022989"/>
    </source>
</evidence>
<feature type="transmembrane region" description="Helical" evidence="10">
    <location>
        <begin position="213"/>
        <end position="237"/>
    </location>
</feature>
<dbReference type="EMBL" id="AE009442">
    <property type="protein sequence ID" value="AAO29481.1"/>
    <property type="molecule type" value="Genomic_DNA"/>
</dbReference>
<dbReference type="Proteomes" id="UP000002516">
    <property type="component" value="Chromosome"/>
</dbReference>
<dbReference type="HOGENOM" id="CLU_045354_1_0_6"/>
<keyword evidence="4 10" id="KW-0812">Transmembrane</keyword>
<dbReference type="InterPro" id="IPR006685">
    <property type="entry name" value="MscS_channel_2nd"/>
</dbReference>
<dbReference type="Pfam" id="PF00924">
    <property type="entry name" value="MS_channel_2nd"/>
    <property type="match status" value="1"/>
</dbReference>
<dbReference type="InterPro" id="IPR023408">
    <property type="entry name" value="MscS_beta-dom_sf"/>
</dbReference>
<dbReference type="PANTHER" id="PTHR30414:SF0">
    <property type="entry name" value="MINICONDUCTANCE MECHANOSENSITIVE CHANNEL YBDG"/>
    <property type="match status" value="1"/>
</dbReference>
<dbReference type="GO" id="GO:0008381">
    <property type="term" value="F:mechanosensitive monoatomic ion channel activity"/>
    <property type="evidence" value="ECO:0007669"/>
    <property type="project" value="InterPro"/>
</dbReference>
<keyword evidence="3" id="KW-0997">Cell inner membrane</keyword>
<evidence type="ECO:0000259" key="11">
    <source>
        <dbReference type="Pfam" id="PF00924"/>
    </source>
</evidence>
<dbReference type="FunFam" id="2.30.30.60:FF:000002">
    <property type="entry name" value="Mechanosensitive ion channel family protein"/>
    <property type="match status" value="1"/>
</dbReference>
<feature type="domain" description="Mechanosensitive ion channel MscS" evidence="11">
    <location>
        <begin position="231"/>
        <end position="299"/>
    </location>
</feature>
<feature type="transmembrane region" description="Helical" evidence="10">
    <location>
        <begin position="140"/>
        <end position="165"/>
    </location>
</feature>
<evidence type="ECO:0000256" key="3">
    <source>
        <dbReference type="ARBA" id="ARBA00022519"/>
    </source>
</evidence>
<keyword evidence="2" id="KW-1003">Cell membrane</keyword>
<evidence type="ECO:0000256" key="4">
    <source>
        <dbReference type="ARBA" id="ARBA00022692"/>
    </source>
</evidence>
<sequence length="472" mass="52563">MVVRQTCAAVEIICFLVQCQCVGIRGYPMLYIEGGCDFGVMMFNASIAITWTHLHDVLAPYPWVYRVLATIMLLLAAWFANWVTKRVLLRGVQRVLRSSVLAGEEGGYGMRLGVIPRLANVVPALVLSLGVAAVPDVPLVVVAVVRNVCTAFIVLTVALALARLMDLANQVYERRPDAQHKPIKSYVQLLKIVLGLFTAVLMISVLIDKSPLILLSGLGAMMAVLILVFQDTLLSLVASVTINSNDMVRVGDWIEMPQQGADGDVIDIALHTIKVQNWDKTITAIPIKRLISDSFKNWRGMHESGGRRIKRSLFLDQCSVRFLDDSEIARMREFSILRDYIDAKCESLAEWNVALSSQGVASVNARRITNLGTFRAYVEHYLRASPHVHQEMTLLVRQLQPTDLGLPLEIYCFTNNTDWVAYEQIQSDIFDHLLALLPHFGLRVFQSSSDTMLMETAQRLSAISAALTGRAH</sequence>
<dbReference type="Gene3D" id="2.30.30.60">
    <property type="match status" value="1"/>
</dbReference>
<dbReference type="SUPFAM" id="SSF50182">
    <property type="entry name" value="Sm-like ribonucleoproteins"/>
    <property type="match status" value="1"/>
</dbReference>
<dbReference type="InterPro" id="IPR030192">
    <property type="entry name" value="YbdG"/>
</dbReference>
<evidence type="ECO:0000256" key="1">
    <source>
        <dbReference type="ARBA" id="ARBA00004429"/>
    </source>
</evidence>
<evidence type="ECO:0000256" key="10">
    <source>
        <dbReference type="SAM" id="Phobius"/>
    </source>
</evidence>
<evidence type="ECO:0000256" key="7">
    <source>
        <dbReference type="ARBA" id="ARBA00023136"/>
    </source>
</evidence>
<gene>
    <name evidence="12" type="ordered locus">PD_1641</name>
</gene>
<evidence type="ECO:0000256" key="8">
    <source>
        <dbReference type="ARBA" id="ARBA00093630"/>
    </source>
</evidence>
<evidence type="ECO:0000256" key="2">
    <source>
        <dbReference type="ARBA" id="ARBA00022475"/>
    </source>
</evidence>
<dbReference type="InterPro" id="IPR010920">
    <property type="entry name" value="LSM_dom_sf"/>
</dbReference>